<reference evidence="2 3" key="1">
    <citation type="submission" date="2016-10" db="EMBL/GenBank/DDBJ databases">
        <authorList>
            <person name="de Groot N.N."/>
        </authorList>
    </citation>
    <scope>NUCLEOTIDE SEQUENCE [LARGE SCALE GENOMIC DNA]</scope>
    <source>
        <strain evidence="2 3">ATCC 700224</strain>
    </source>
</reference>
<dbReference type="InterPro" id="IPR016040">
    <property type="entry name" value="NAD(P)-bd_dom"/>
</dbReference>
<dbReference type="RefSeq" id="WP_092787464.1">
    <property type="nucleotide sequence ID" value="NZ_FNAP01000012.1"/>
</dbReference>
<feature type="domain" description="NAD(P)-binding" evidence="1">
    <location>
        <begin position="10"/>
        <end position="149"/>
    </location>
</feature>
<evidence type="ECO:0000313" key="2">
    <source>
        <dbReference type="EMBL" id="SDE79193.1"/>
    </source>
</evidence>
<name>A0A1G7FTG9_9PROT</name>
<proteinExistence type="predicted"/>
<dbReference type="STRING" id="69960.SAMN05421720_11267"/>
<dbReference type="Proteomes" id="UP000199412">
    <property type="component" value="Unassembled WGS sequence"/>
</dbReference>
<evidence type="ECO:0000259" key="1">
    <source>
        <dbReference type="Pfam" id="PF13460"/>
    </source>
</evidence>
<evidence type="ECO:0000313" key="3">
    <source>
        <dbReference type="Proteomes" id="UP000199412"/>
    </source>
</evidence>
<sequence>MSDEPVVILGAGGPVGLHLARLMIDRGRRVRVVGRSEERMTAVFTGLGVEIAPADLSRTEDAARVMDGASLAFVCVGMPVRDLGALPGVARTIAEAAGRTGTRLVQVSNVWSYLPVRDADLPLTEMHARARGPQPARLRREAEDILEQTGACIAHLPDFYGPDVVNSPAQKAMGDALKTRRVSWMGRRDLPRPYAYLPDAVRMVADLAAYPEAYGQRWLIPGNGDLTGRDLGWMCERSIGRAVAVYTYGRVKLTFAASMNADLRDFLPMVPSYMKPMSFDTGKLEGLMGPQSLTPHEVSIKATLTWLAARAV</sequence>
<accession>A0A1G7FTG9</accession>
<dbReference type="SUPFAM" id="SSF51735">
    <property type="entry name" value="NAD(P)-binding Rossmann-fold domains"/>
    <property type="match status" value="1"/>
</dbReference>
<protein>
    <submittedName>
        <fullName evidence="2">Nucleoside-diphosphate-sugar epimerase</fullName>
    </submittedName>
</protein>
<dbReference type="AlphaFoldDB" id="A0A1G7FTG9"/>
<dbReference type="Gene3D" id="3.40.50.720">
    <property type="entry name" value="NAD(P)-binding Rossmann-like Domain"/>
    <property type="match status" value="1"/>
</dbReference>
<dbReference type="Pfam" id="PF13460">
    <property type="entry name" value="NAD_binding_10"/>
    <property type="match status" value="1"/>
</dbReference>
<dbReference type="EMBL" id="FNAP01000012">
    <property type="protein sequence ID" value="SDE79193.1"/>
    <property type="molecule type" value="Genomic_DNA"/>
</dbReference>
<dbReference type="InterPro" id="IPR036291">
    <property type="entry name" value="NAD(P)-bd_dom_sf"/>
</dbReference>
<organism evidence="2 3">
    <name type="scientific">Rhodospira trueperi</name>
    <dbReference type="NCBI Taxonomy" id="69960"/>
    <lineage>
        <taxon>Bacteria</taxon>
        <taxon>Pseudomonadati</taxon>
        <taxon>Pseudomonadota</taxon>
        <taxon>Alphaproteobacteria</taxon>
        <taxon>Rhodospirillales</taxon>
        <taxon>Rhodospirillaceae</taxon>
        <taxon>Rhodospira</taxon>
    </lineage>
</organism>
<dbReference type="OrthoDB" id="9801785at2"/>
<gene>
    <name evidence="2" type="ORF">SAMN05421720_11267</name>
</gene>
<keyword evidence="3" id="KW-1185">Reference proteome</keyword>